<keyword evidence="3 5" id="KW-1133">Transmembrane helix</keyword>
<keyword evidence="4 5" id="KW-0472">Membrane</keyword>
<feature type="transmembrane region" description="Helical" evidence="5">
    <location>
        <begin position="12"/>
        <end position="31"/>
    </location>
</feature>
<dbReference type="InterPro" id="IPR023408">
    <property type="entry name" value="MscS_beta-dom_sf"/>
</dbReference>
<dbReference type="EMBL" id="MQWD01000001">
    <property type="protein sequence ID" value="PAP78635.1"/>
    <property type="molecule type" value="Genomic_DNA"/>
</dbReference>
<feature type="transmembrane region" description="Helical" evidence="5">
    <location>
        <begin position="85"/>
        <end position="105"/>
    </location>
</feature>
<dbReference type="PANTHER" id="PTHR30566">
    <property type="entry name" value="YNAI-RELATED MECHANOSENSITIVE ION CHANNEL"/>
    <property type="match status" value="1"/>
</dbReference>
<feature type="transmembrane region" description="Helical" evidence="5">
    <location>
        <begin position="165"/>
        <end position="184"/>
    </location>
</feature>
<dbReference type="Pfam" id="PF00924">
    <property type="entry name" value="MS_channel_2nd"/>
    <property type="match status" value="1"/>
</dbReference>
<dbReference type="AlphaFoldDB" id="A0A271J6Q5"/>
<dbReference type="InterPro" id="IPR010920">
    <property type="entry name" value="LSM_dom_sf"/>
</dbReference>
<dbReference type="Gene3D" id="1.10.287.1260">
    <property type="match status" value="1"/>
</dbReference>
<dbReference type="Proteomes" id="UP000216339">
    <property type="component" value="Unassembled WGS sequence"/>
</dbReference>
<evidence type="ECO:0000256" key="4">
    <source>
        <dbReference type="ARBA" id="ARBA00023136"/>
    </source>
</evidence>
<dbReference type="Gene3D" id="2.30.30.60">
    <property type="match status" value="1"/>
</dbReference>
<dbReference type="InterPro" id="IPR006685">
    <property type="entry name" value="MscS_channel_2nd"/>
</dbReference>
<comment type="caution">
    <text evidence="7">The sequence shown here is derived from an EMBL/GenBank/DDBJ whole genome shotgun (WGS) entry which is preliminary data.</text>
</comment>
<accession>A0A271J6Q5</accession>
<evidence type="ECO:0000259" key="6">
    <source>
        <dbReference type="Pfam" id="PF00924"/>
    </source>
</evidence>
<evidence type="ECO:0000256" key="5">
    <source>
        <dbReference type="SAM" id="Phobius"/>
    </source>
</evidence>
<name>A0A271J6Q5_9BACT</name>
<protein>
    <recommendedName>
        <fullName evidence="6">Mechanosensitive ion channel MscS domain-containing protein</fullName>
    </recommendedName>
</protein>
<evidence type="ECO:0000256" key="2">
    <source>
        <dbReference type="ARBA" id="ARBA00022692"/>
    </source>
</evidence>
<sequence length="376" mass="41355">MAPLAALEPWPAFAVGLGLALGGALLLHAVVYGSLHRIRRTAPERLPLRGHLVLQTEGPARWTLALLALRLVLPQLPPEAAEATAPHLATALYISIVLASAWLIMRSVKAVRMSLGDRLDLQKADNLSERRILTQVGLLQRLINVVVIVVALAAILLHFESVRRIGAGLLASAGVAGIVLGFAAQRVLGNLFAGIQIAITQPIRVDDVVVVEGEWARVEEITLTYVVVRIWDLRRLVLPISYFIETPFQNWTRSSSQVIGTVYLRTDYTVPVEDVREAVGRIVGGSEHFDGETWRLHVTDLGERGVEMRALMTASNADHAWELRCEVREKLLAWLRETHPEALPRTRVVFPDADAHLPHLGGDGVEAGRAVFERGR</sequence>
<evidence type="ECO:0000256" key="3">
    <source>
        <dbReference type="ARBA" id="ARBA00022989"/>
    </source>
</evidence>
<keyword evidence="8" id="KW-1185">Reference proteome</keyword>
<evidence type="ECO:0000256" key="1">
    <source>
        <dbReference type="ARBA" id="ARBA00004370"/>
    </source>
</evidence>
<comment type="subcellular location">
    <subcellularLocation>
        <location evidence="1">Membrane</location>
    </subcellularLocation>
</comment>
<reference evidence="7 8" key="1">
    <citation type="submission" date="2016-11" db="EMBL/GenBank/DDBJ databases">
        <title>Study of marine rhodopsin-containing bacteria.</title>
        <authorList>
            <person name="Yoshizawa S."/>
            <person name="Kumagai Y."/>
            <person name="Kogure K."/>
        </authorList>
    </citation>
    <scope>NUCLEOTIDE SEQUENCE [LARGE SCALE GENOMIC DNA]</scope>
    <source>
        <strain evidence="7 8">SAORIC-28</strain>
    </source>
</reference>
<dbReference type="SUPFAM" id="SSF50182">
    <property type="entry name" value="Sm-like ribonucleoproteins"/>
    <property type="match status" value="1"/>
</dbReference>
<proteinExistence type="predicted"/>
<evidence type="ECO:0000313" key="8">
    <source>
        <dbReference type="Proteomes" id="UP000216339"/>
    </source>
</evidence>
<evidence type="ECO:0000313" key="7">
    <source>
        <dbReference type="EMBL" id="PAP78635.1"/>
    </source>
</evidence>
<dbReference type="GO" id="GO:0016020">
    <property type="term" value="C:membrane"/>
    <property type="evidence" value="ECO:0007669"/>
    <property type="project" value="UniProtKB-SubCell"/>
</dbReference>
<dbReference type="GO" id="GO:0008381">
    <property type="term" value="F:mechanosensitive monoatomic ion channel activity"/>
    <property type="evidence" value="ECO:0007669"/>
    <property type="project" value="UniProtKB-ARBA"/>
</dbReference>
<gene>
    <name evidence="7" type="ORF">BSZ37_03195</name>
</gene>
<feature type="transmembrane region" description="Helical" evidence="5">
    <location>
        <begin position="138"/>
        <end position="159"/>
    </location>
</feature>
<feature type="domain" description="Mechanosensitive ion channel MscS" evidence="6">
    <location>
        <begin position="187"/>
        <end position="253"/>
    </location>
</feature>
<dbReference type="PANTHER" id="PTHR30566:SF25">
    <property type="entry name" value="INNER MEMBRANE PROTEIN"/>
    <property type="match status" value="1"/>
</dbReference>
<keyword evidence="2 5" id="KW-0812">Transmembrane</keyword>
<organism evidence="7 8">
    <name type="scientific">Rubrivirga marina</name>
    <dbReference type="NCBI Taxonomy" id="1196024"/>
    <lineage>
        <taxon>Bacteria</taxon>
        <taxon>Pseudomonadati</taxon>
        <taxon>Rhodothermota</taxon>
        <taxon>Rhodothermia</taxon>
        <taxon>Rhodothermales</taxon>
        <taxon>Rubricoccaceae</taxon>
        <taxon>Rubrivirga</taxon>
    </lineage>
</organism>